<dbReference type="PANTHER" id="PTHR12137">
    <property type="entry name" value="CARBOHYDRATE SULFOTRANSFERASE"/>
    <property type="match status" value="1"/>
</dbReference>
<dbReference type="GO" id="GO:0016051">
    <property type="term" value="P:carbohydrate biosynthetic process"/>
    <property type="evidence" value="ECO:0007669"/>
    <property type="project" value="InterPro"/>
</dbReference>
<evidence type="ECO:0000256" key="3">
    <source>
        <dbReference type="ARBA" id="ARBA00022679"/>
    </source>
</evidence>
<dbReference type="EC" id="2.8.2.-" evidence="9"/>
<dbReference type="GO" id="GO:0000139">
    <property type="term" value="C:Golgi membrane"/>
    <property type="evidence" value="ECO:0007669"/>
    <property type="project" value="UniProtKB-SubCell"/>
</dbReference>
<accession>A0A7R9D153</accession>
<keyword evidence="9" id="KW-0735">Signal-anchor</keyword>
<keyword evidence="3 9" id="KW-0808">Transferase</keyword>
<feature type="transmembrane region" description="Helical" evidence="9">
    <location>
        <begin position="61"/>
        <end position="78"/>
    </location>
</feature>
<dbReference type="AlphaFoldDB" id="A0A7R9D153"/>
<comment type="similarity">
    <text evidence="2 9">Belongs to the sulfotransferase 2 family.</text>
</comment>
<comment type="subcellular location">
    <subcellularLocation>
        <location evidence="1 9">Golgi apparatus membrane</location>
        <topology evidence="1 9">Single-pass type II membrane protein</topology>
    </subcellularLocation>
</comment>
<evidence type="ECO:0000256" key="8">
    <source>
        <dbReference type="ARBA" id="ARBA00023180"/>
    </source>
</evidence>
<name>A0A7R9D153_TIMCR</name>
<evidence type="ECO:0000256" key="2">
    <source>
        <dbReference type="ARBA" id="ARBA00006339"/>
    </source>
</evidence>
<evidence type="ECO:0000256" key="9">
    <source>
        <dbReference type="RuleBase" id="RU364020"/>
    </source>
</evidence>
<organism evidence="10">
    <name type="scientific">Timema cristinae</name>
    <name type="common">Walking stick</name>
    <dbReference type="NCBI Taxonomy" id="61476"/>
    <lineage>
        <taxon>Eukaryota</taxon>
        <taxon>Metazoa</taxon>
        <taxon>Ecdysozoa</taxon>
        <taxon>Arthropoda</taxon>
        <taxon>Hexapoda</taxon>
        <taxon>Insecta</taxon>
        <taxon>Pterygota</taxon>
        <taxon>Neoptera</taxon>
        <taxon>Polyneoptera</taxon>
        <taxon>Phasmatodea</taxon>
        <taxon>Timematodea</taxon>
        <taxon>Timematoidea</taxon>
        <taxon>Timematidae</taxon>
        <taxon>Timema</taxon>
    </lineage>
</organism>
<dbReference type="PANTHER" id="PTHR12137:SF54">
    <property type="entry name" value="CARBOHYDRATE SULFOTRANSFERASE"/>
    <property type="match status" value="1"/>
</dbReference>
<keyword evidence="6 9" id="KW-0333">Golgi apparatus</keyword>
<evidence type="ECO:0000256" key="7">
    <source>
        <dbReference type="ARBA" id="ARBA00023136"/>
    </source>
</evidence>
<keyword evidence="9" id="KW-0119">Carbohydrate metabolism</keyword>
<keyword evidence="7 9" id="KW-0472">Membrane</keyword>
<evidence type="ECO:0000256" key="6">
    <source>
        <dbReference type="ARBA" id="ARBA00023034"/>
    </source>
</evidence>
<sequence>MTTIWDTHHSTVNVELARGPLPAVLDDTLPKTNEQRSNKPTALNRLQVARTHQIVGVLKRVLMLILLLFLFHTTHLVMNHQGKKGQTLNRTSGTVNKNVPNNPQKLCRDRVDKVCAQMRGPRPDIVRRHFLMDRAHKLLYCWIHKVASTSWTAVFSSLANHTHVRQYYREIAVLAPKHITEITNTSSSVHYFKFLLVRHPFVRLVSAYRDRLEDNSRFTSQAWVYAPQILSFTRPRQDHWQRMATIFRDHRLIVVPTFEEFIRWLLQTPPGRYDAHWNRYYDQCAPCSIHYDAILHLDGNETEELDYLLSRTEMKEPRVLQESFGGPTTFQVTCDYLGQLSRQQIHSLYNTYKVDFLMFGYSSDEYMSCGKDARLLS</sequence>
<dbReference type="InterPro" id="IPR005331">
    <property type="entry name" value="Sulfotransferase"/>
</dbReference>
<dbReference type="Pfam" id="PF03567">
    <property type="entry name" value="Sulfotransfer_2"/>
    <property type="match status" value="1"/>
</dbReference>
<reference evidence="10" key="1">
    <citation type="submission" date="2020-11" db="EMBL/GenBank/DDBJ databases">
        <authorList>
            <person name="Tran Van P."/>
        </authorList>
    </citation>
    <scope>NUCLEOTIDE SEQUENCE</scope>
</reference>
<evidence type="ECO:0000256" key="1">
    <source>
        <dbReference type="ARBA" id="ARBA00004323"/>
    </source>
</evidence>
<keyword evidence="5 9" id="KW-1133">Transmembrane helix</keyword>
<evidence type="ECO:0000256" key="4">
    <source>
        <dbReference type="ARBA" id="ARBA00022692"/>
    </source>
</evidence>
<dbReference type="InterPro" id="IPR018011">
    <property type="entry name" value="Carb_sulfotrans_8-10"/>
</dbReference>
<evidence type="ECO:0000256" key="5">
    <source>
        <dbReference type="ARBA" id="ARBA00022989"/>
    </source>
</evidence>
<protein>
    <recommendedName>
        <fullName evidence="9">Carbohydrate sulfotransferase</fullName>
        <ecNumber evidence="9">2.8.2.-</ecNumber>
    </recommendedName>
</protein>
<proteinExistence type="inferred from homology"/>
<keyword evidence="8 9" id="KW-0325">Glycoprotein</keyword>
<evidence type="ECO:0000313" key="10">
    <source>
        <dbReference type="EMBL" id="CAD7406157.1"/>
    </source>
</evidence>
<gene>
    <name evidence="10" type="ORF">TCEB3V08_LOCUS8362</name>
</gene>
<dbReference type="GO" id="GO:0008146">
    <property type="term" value="F:sulfotransferase activity"/>
    <property type="evidence" value="ECO:0007669"/>
    <property type="project" value="InterPro"/>
</dbReference>
<dbReference type="EMBL" id="OC319727">
    <property type="protein sequence ID" value="CAD7406157.1"/>
    <property type="molecule type" value="Genomic_DNA"/>
</dbReference>
<keyword evidence="4 9" id="KW-0812">Transmembrane</keyword>